<dbReference type="Proteomes" id="UP000003754">
    <property type="component" value="Segment"/>
</dbReference>
<dbReference type="GeneID" id="14012024"/>
<keyword evidence="2" id="KW-1185">Reference proteome</keyword>
<evidence type="ECO:0000313" key="2">
    <source>
        <dbReference type="Proteomes" id="UP000003754"/>
    </source>
</evidence>
<sequence>MSIPNEESLTMTFTAHEWRLLAIAAVKVKSSVFINGAACSATLKNVAERILKETGK</sequence>
<name>J7FA69_9CAUD</name>
<dbReference type="EMBL" id="JQ312117">
    <property type="protein sequence ID" value="AFH19769.1"/>
    <property type="molecule type" value="Genomic_DNA"/>
</dbReference>
<gene>
    <name evidence="1" type="ORF">7-7-1_00071</name>
</gene>
<accession>J7FA69</accession>
<organism evidence="1 2">
    <name type="scientific">Agrobacterium phage 7-7-1</name>
    <dbReference type="NCBI Taxonomy" id="1161931"/>
    <lineage>
        <taxon>Viruses</taxon>
        <taxon>Duplodnaviria</taxon>
        <taxon>Heunggongvirae</taxon>
        <taxon>Uroviricota</taxon>
        <taxon>Caudoviricetes</taxon>
        <taxon>Schmittlotzvirus</taxon>
        <taxon>Schmittlotzvirus sv771</taxon>
    </lineage>
</organism>
<protein>
    <submittedName>
        <fullName evidence="1">Uncharacterized protein</fullName>
    </submittedName>
</protein>
<dbReference type="RefSeq" id="YP_007006527.1">
    <property type="nucleotide sequence ID" value="NC_019519.1"/>
</dbReference>
<reference evidence="1 2" key="1">
    <citation type="submission" date="2011-12" db="EMBL/GenBank/DDBJ databases">
        <title>The genome sequence of the flagella-specific Agrobacterium bacteriophage 7-7-1.</title>
        <authorList>
            <person name="Schmitt R."/>
            <person name="Van den Bossche A."/>
            <person name="Lavigne R."/>
            <person name="Kropinski A.M."/>
        </authorList>
    </citation>
    <scope>NUCLEOTIDE SEQUENCE [LARGE SCALE GENOMIC DNA]</scope>
</reference>
<evidence type="ECO:0000313" key="1">
    <source>
        <dbReference type="EMBL" id="AFH19769.1"/>
    </source>
</evidence>
<proteinExistence type="predicted"/>
<dbReference type="KEGG" id="vg:14012024"/>